<evidence type="ECO:0000256" key="1">
    <source>
        <dbReference type="SAM" id="MobiDB-lite"/>
    </source>
</evidence>
<dbReference type="EMBL" id="SRMA01025033">
    <property type="protein sequence ID" value="TRY99883.1"/>
    <property type="molecule type" value="Genomic_DNA"/>
</dbReference>
<keyword evidence="3" id="KW-1185">Reference proteome</keyword>
<accession>A0A553RCK0</accession>
<comment type="caution">
    <text evidence="2">The sequence shown here is derived from an EMBL/GenBank/DDBJ whole genome shotgun (WGS) entry which is preliminary data.</text>
</comment>
<sequence length="71" mass="7874">MLDRQTRLPIFVQMCYGLNLGTSLLSSFPPLYRLHTVQPDEGDTGAEDTSQSDRTLLEDNNGDSQLLESTA</sequence>
<name>A0A553RCK0_9TELE</name>
<organism evidence="2 3">
    <name type="scientific">Danionella cerebrum</name>
    <dbReference type="NCBI Taxonomy" id="2873325"/>
    <lineage>
        <taxon>Eukaryota</taxon>
        <taxon>Metazoa</taxon>
        <taxon>Chordata</taxon>
        <taxon>Craniata</taxon>
        <taxon>Vertebrata</taxon>
        <taxon>Euteleostomi</taxon>
        <taxon>Actinopterygii</taxon>
        <taxon>Neopterygii</taxon>
        <taxon>Teleostei</taxon>
        <taxon>Ostariophysi</taxon>
        <taxon>Cypriniformes</taxon>
        <taxon>Danionidae</taxon>
        <taxon>Danioninae</taxon>
        <taxon>Danionella</taxon>
    </lineage>
</organism>
<feature type="compositionally biased region" description="Polar residues" evidence="1">
    <location>
        <begin position="62"/>
        <end position="71"/>
    </location>
</feature>
<dbReference type="OrthoDB" id="2505895at2759"/>
<evidence type="ECO:0000313" key="3">
    <source>
        <dbReference type="Proteomes" id="UP000316079"/>
    </source>
</evidence>
<evidence type="ECO:0000313" key="2">
    <source>
        <dbReference type="EMBL" id="TRY99883.1"/>
    </source>
</evidence>
<gene>
    <name evidence="2" type="ORF">DNTS_001841</name>
</gene>
<reference evidence="2 3" key="1">
    <citation type="journal article" date="2019" name="Sci. Data">
        <title>Hybrid genome assembly and annotation of Danionella translucida.</title>
        <authorList>
            <person name="Kadobianskyi M."/>
            <person name="Schulze L."/>
            <person name="Schuelke M."/>
            <person name="Judkewitz B."/>
        </authorList>
    </citation>
    <scope>NUCLEOTIDE SEQUENCE [LARGE SCALE GENOMIC DNA]</scope>
    <source>
        <strain evidence="2 3">Bolton</strain>
    </source>
</reference>
<feature type="region of interest" description="Disordered" evidence="1">
    <location>
        <begin position="36"/>
        <end position="71"/>
    </location>
</feature>
<dbReference type="Proteomes" id="UP000316079">
    <property type="component" value="Unassembled WGS sequence"/>
</dbReference>
<dbReference type="AlphaFoldDB" id="A0A553RCK0"/>
<protein>
    <submittedName>
        <fullName evidence="2">Uncharacterized protein</fullName>
    </submittedName>
</protein>
<proteinExistence type="predicted"/>